<name>A0A812QRB2_9DINO</name>
<accession>A0A812QRB2</accession>
<comment type="caution">
    <text evidence="1">The sequence shown here is derived from an EMBL/GenBank/DDBJ whole genome shotgun (WGS) entry which is preliminary data.</text>
</comment>
<keyword evidence="2" id="KW-1185">Reference proteome</keyword>
<proteinExistence type="predicted"/>
<gene>
    <name evidence="1" type="ORF">SNEC2469_LOCUS10920</name>
</gene>
<feature type="non-terminal residue" evidence="1">
    <location>
        <position position="1"/>
    </location>
</feature>
<dbReference type="EMBL" id="CAJNJA010017345">
    <property type="protein sequence ID" value="CAE7399413.1"/>
    <property type="molecule type" value="Genomic_DNA"/>
</dbReference>
<dbReference type="Proteomes" id="UP000601435">
    <property type="component" value="Unassembled WGS sequence"/>
</dbReference>
<sequence length="56" mass="5598">CLADSSAQCCGMRWDAEACSAHQCNDVAAAGPRRCQCFGADICCPGLGCAGTASSP</sequence>
<feature type="non-terminal residue" evidence="1">
    <location>
        <position position="56"/>
    </location>
</feature>
<dbReference type="AlphaFoldDB" id="A0A812QRB2"/>
<evidence type="ECO:0000313" key="1">
    <source>
        <dbReference type="EMBL" id="CAE7399413.1"/>
    </source>
</evidence>
<organism evidence="1 2">
    <name type="scientific">Symbiodinium necroappetens</name>
    <dbReference type="NCBI Taxonomy" id="1628268"/>
    <lineage>
        <taxon>Eukaryota</taxon>
        <taxon>Sar</taxon>
        <taxon>Alveolata</taxon>
        <taxon>Dinophyceae</taxon>
        <taxon>Suessiales</taxon>
        <taxon>Symbiodiniaceae</taxon>
        <taxon>Symbiodinium</taxon>
    </lineage>
</organism>
<protein>
    <submittedName>
        <fullName evidence="1">Uncharacterized protein</fullName>
    </submittedName>
</protein>
<reference evidence="1" key="1">
    <citation type="submission" date="2021-02" db="EMBL/GenBank/DDBJ databases">
        <authorList>
            <person name="Dougan E. K."/>
            <person name="Rhodes N."/>
            <person name="Thang M."/>
            <person name="Chan C."/>
        </authorList>
    </citation>
    <scope>NUCLEOTIDE SEQUENCE</scope>
</reference>
<evidence type="ECO:0000313" key="2">
    <source>
        <dbReference type="Proteomes" id="UP000601435"/>
    </source>
</evidence>